<evidence type="ECO:0000259" key="1">
    <source>
        <dbReference type="Pfam" id="PF01507"/>
    </source>
</evidence>
<comment type="caution">
    <text evidence="2">The sequence shown here is derived from an EMBL/GenBank/DDBJ whole genome shotgun (WGS) entry which is preliminary data.</text>
</comment>
<dbReference type="PANTHER" id="PTHR30083">
    <property type="entry name" value="TRANSCRIPTIONAL REGULATOR-RELATED"/>
    <property type="match status" value="1"/>
</dbReference>
<dbReference type="InterPro" id="IPR002500">
    <property type="entry name" value="PAPS_reduct_dom"/>
</dbReference>
<organism evidence="2 3">
    <name type="scientific">Butyricimonas hominis</name>
    <dbReference type="NCBI Taxonomy" id="2763032"/>
    <lineage>
        <taxon>Bacteria</taxon>
        <taxon>Pseudomonadati</taxon>
        <taxon>Bacteroidota</taxon>
        <taxon>Bacteroidia</taxon>
        <taxon>Bacteroidales</taxon>
        <taxon>Odoribacteraceae</taxon>
        <taxon>Butyricimonas</taxon>
    </lineage>
</organism>
<sequence length="434" mass="51895">MRKARSVYDAVQARLERIFSDFDYVYVSFSGGKDSGVLLNLCIDYIRQHRLKRKLGVFHMDYEVQYQETIRYVDRALADNPDLLEVYRVCIPFKVSTCTSMHQRFWRPWEDDLRHLWVREMPQNCYRKEDFDFYTEDMWDYDYQNKFAEWIYRQKGVERVCCLIGIRTQESYHRWQAIHGARNYHSYKHLKWTHRISKGIYNAYPIFDWQTTDIWTANGKHGWDYNHLYDLYYQAGVPLERQRVASPFISQALPSLKLYRAIDPDTWGKMVSRVNGVNFTGIYGGTTAMGWQSITLPEGMTWAEYMKFLLCTLPEETRQNYLNKLSTSMEFWRKKGGCLAEETIAKLRRMDIPITVAESTNYKTDKKPVRMEYQDDVNIPEFKELPTFKRMCICILKNDHACKYMGFAMNKTENDRRKRVMNKYKALMDSYGKL</sequence>
<dbReference type="CDD" id="cd23947">
    <property type="entry name" value="PAPS_reductase-like_YbdN"/>
    <property type="match status" value="1"/>
</dbReference>
<protein>
    <submittedName>
        <fullName evidence="2">DUF3440 domain-containing protein</fullName>
    </submittedName>
</protein>
<dbReference type="Pfam" id="PF11922">
    <property type="entry name" value="DUF3440"/>
    <property type="match status" value="1"/>
</dbReference>
<dbReference type="RefSeq" id="WP_186977339.1">
    <property type="nucleotide sequence ID" value="NZ_JACOOH010000007.1"/>
</dbReference>
<feature type="domain" description="Phosphoadenosine phosphosulphate reductase" evidence="1">
    <location>
        <begin position="26"/>
        <end position="233"/>
    </location>
</feature>
<evidence type="ECO:0000313" key="3">
    <source>
        <dbReference type="Proteomes" id="UP000646484"/>
    </source>
</evidence>
<proteinExistence type="predicted"/>
<dbReference type="Gene3D" id="3.40.50.620">
    <property type="entry name" value="HUPs"/>
    <property type="match status" value="1"/>
</dbReference>
<dbReference type="Pfam" id="PF01507">
    <property type="entry name" value="PAPS_reduct"/>
    <property type="match status" value="1"/>
</dbReference>
<reference evidence="2 3" key="1">
    <citation type="submission" date="2020-08" db="EMBL/GenBank/DDBJ databases">
        <title>Genome public.</title>
        <authorList>
            <person name="Liu C."/>
            <person name="Sun Q."/>
        </authorList>
    </citation>
    <scope>NUCLEOTIDE SEQUENCE [LARGE SCALE GENOMIC DNA]</scope>
    <source>
        <strain evidence="2 3">NSJ-56</strain>
    </source>
</reference>
<dbReference type="Proteomes" id="UP000646484">
    <property type="component" value="Unassembled WGS sequence"/>
</dbReference>
<dbReference type="InterPro" id="IPR021845">
    <property type="entry name" value="DUF3440"/>
</dbReference>
<evidence type="ECO:0000313" key="2">
    <source>
        <dbReference type="EMBL" id="MBC5622562.1"/>
    </source>
</evidence>
<accession>A0ABR7D3P0</accession>
<keyword evidence="3" id="KW-1185">Reference proteome</keyword>
<name>A0ABR7D3P0_9BACT</name>
<dbReference type="InterPro" id="IPR014729">
    <property type="entry name" value="Rossmann-like_a/b/a_fold"/>
</dbReference>
<dbReference type="SUPFAM" id="SSF52402">
    <property type="entry name" value="Adenine nucleotide alpha hydrolases-like"/>
    <property type="match status" value="1"/>
</dbReference>
<gene>
    <name evidence="2" type="ORF">H8S64_15810</name>
</gene>
<dbReference type="EMBL" id="JACOOH010000007">
    <property type="protein sequence ID" value="MBC5622562.1"/>
    <property type="molecule type" value="Genomic_DNA"/>
</dbReference>
<dbReference type="PANTHER" id="PTHR30083:SF0">
    <property type="entry name" value="3'-PHOSPHOADENOSINE 5'-PHOSPHOSULFATE SULFOTRANSFERASE (PAPS REDUCTASE)_FAD SYNTHETASE"/>
    <property type="match status" value="1"/>
</dbReference>